<keyword evidence="3" id="KW-0813">Transport</keyword>
<feature type="domain" description="Cytochrome b561 bacterial/Ni-hydrogenase" evidence="15">
    <location>
        <begin position="17"/>
        <end position="195"/>
    </location>
</feature>
<dbReference type="RefSeq" id="WP_229658392.1">
    <property type="nucleotide sequence ID" value="NZ_BMKL01000001.1"/>
</dbReference>
<evidence type="ECO:0000256" key="11">
    <source>
        <dbReference type="ARBA" id="ARBA00023136"/>
    </source>
</evidence>
<comment type="caution">
    <text evidence="16">The sequence shown here is derived from an EMBL/GenBank/DDBJ whole genome shotgun (WGS) entry which is preliminary data.</text>
</comment>
<organism evidence="16 17">
    <name type="scientific">Tsuneonella deserti</name>
    <dbReference type="NCBI Taxonomy" id="2035528"/>
    <lineage>
        <taxon>Bacteria</taxon>
        <taxon>Pseudomonadati</taxon>
        <taxon>Pseudomonadota</taxon>
        <taxon>Alphaproteobacteria</taxon>
        <taxon>Sphingomonadales</taxon>
        <taxon>Erythrobacteraceae</taxon>
        <taxon>Tsuneonella</taxon>
    </lineage>
</organism>
<evidence type="ECO:0000256" key="8">
    <source>
        <dbReference type="ARBA" id="ARBA00022982"/>
    </source>
</evidence>
<gene>
    <name evidence="16" type="ORF">GCM10011515_04010</name>
</gene>
<keyword evidence="8" id="KW-0249">Electron transport</keyword>
<evidence type="ECO:0000259" key="15">
    <source>
        <dbReference type="Pfam" id="PF01292"/>
    </source>
</evidence>
<sequence length="223" mass="25144">MIERLREWGNSYTERGRYSPVGIAFHWIMAALVLFQIGWGFWTDWMMPGGDKVAAYQIHSAAGLPVLLLAMGRIIWRVLITDPYNDADTQGLQTKIAHWTAFLFYVAFFSLPLSGWAMWSAVAAPGPLYLAGFVPWPQLPFSQLEPQTAFIILDIAEDLHTASVILLLLLIPAHVGAALKHHFWDRHDVLRGMLPEIPDWEDDRVAGRRRQSPIGSPRESEAG</sequence>
<keyword evidence="5" id="KW-0349">Heme</keyword>
<evidence type="ECO:0000256" key="12">
    <source>
        <dbReference type="ARBA" id="ARBA00037975"/>
    </source>
</evidence>
<dbReference type="Proteomes" id="UP000619041">
    <property type="component" value="Unassembled WGS sequence"/>
</dbReference>
<accession>A0ABQ1S2R6</accession>
<evidence type="ECO:0000256" key="4">
    <source>
        <dbReference type="ARBA" id="ARBA00022475"/>
    </source>
</evidence>
<comment type="similarity">
    <text evidence="12">Belongs to the cytochrome b561 family.</text>
</comment>
<evidence type="ECO:0000256" key="2">
    <source>
        <dbReference type="ARBA" id="ARBA00004651"/>
    </source>
</evidence>
<evidence type="ECO:0000256" key="14">
    <source>
        <dbReference type="SAM" id="Phobius"/>
    </source>
</evidence>
<feature type="region of interest" description="Disordered" evidence="13">
    <location>
        <begin position="204"/>
        <end position="223"/>
    </location>
</feature>
<dbReference type="Pfam" id="PF01292">
    <property type="entry name" value="Ni_hydr_CYTB"/>
    <property type="match status" value="1"/>
</dbReference>
<name>A0ABQ1S2R6_9SPHN</name>
<comment type="subcellular location">
    <subcellularLocation>
        <location evidence="2">Cell membrane</location>
        <topology evidence="2">Multi-pass membrane protein</topology>
    </subcellularLocation>
</comment>
<feature type="transmembrane region" description="Helical" evidence="14">
    <location>
        <begin position="21"/>
        <end position="42"/>
    </location>
</feature>
<keyword evidence="11 14" id="KW-0472">Membrane</keyword>
<dbReference type="PANTHER" id="PTHR30529:SF1">
    <property type="entry name" value="CYTOCHROME B561 HOMOLOG 2"/>
    <property type="match status" value="1"/>
</dbReference>
<dbReference type="SUPFAM" id="SSF81342">
    <property type="entry name" value="Transmembrane di-heme cytochromes"/>
    <property type="match status" value="1"/>
</dbReference>
<comment type="cofactor">
    <cofactor evidence="1">
        <name>heme b</name>
        <dbReference type="ChEBI" id="CHEBI:60344"/>
    </cofactor>
</comment>
<dbReference type="PANTHER" id="PTHR30529">
    <property type="entry name" value="CYTOCHROME B561"/>
    <property type="match status" value="1"/>
</dbReference>
<proteinExistence type="inferred from homology"/>
<dbReference type="InterPro" id="IPR016174">
    <property type="entry name" value="Di-haem_cyt_TM"/>
</dbReference>
<evidence type="ECO:0000256" key="9">
    <source>
        <dbReference type="ARBA" id="ARBA00022989"/>
    </source>
</evidence>
<evidence type="ECO:0000256" key="1">
    <source>
        <dbReference type="ARBA" id="ARBA00001970"/>
    </source>
</evidence>
<evidence type="ECO:0000313" key="16">
    <source>
        <dbReference type="EMBL" id="GGD87630.1"/>
    </source>
</evidence>
<evidence type="ECO:0000256" key="13">
    <source>
        <dbReference type="SAM" id="MobiDB-lite"/>
    </source>
</evidence>
<feature type="transmembrane region" description="Helical" evidence="14">
    <location>
        <begin position="54"/>
        <end position="76"/>
    </location>
</feature>
<evidence type="ECO:0000313" key="17">
    <source>
        <dbReference type="Proteomes" id="UP000619041"/>
    </source>
</evidence>
<protein>
    <recommendedName>
        <fullName evidence="15">Cytochrome b561 bacterial/Ni-hydrogenase domain-containing protein</fullName>
    </recommendedName>
</protein>
<keyword evidence="6 14" id="KW-0812">Transmembrane</keyword>
<dbReference type="InterPro" id="IPR011577">
    <property type="entry name" value="Cyt_b561_bac/Ni-Hgenase"/>
</dbReference>
<keyword evidence="7" id="KW-0479">Metal-binding</keyword>
<keyword evidence="4" id="KW-1003">Cell membrane</keyword>
<feature type="transmembrane region" description="Helical" evidence="14">
    <location>
        <begin position="96"/>
        <end position="119"/>
    </location>
</feature>
<evidence type="ECO:0000256" key="6">
    <source>
        <dbReference type="ARBA" id="ARBA00022692"/>
    </source>
</evidence>
<dbReference type="EMBL" id="BMKL01000001">
    <property type="protein sequence ID" value="GGD87630.1"/>
    <property type="molecule type" value="Genomic_DNA"/>
</dbReference>
<evidence type="ECO:0000256" key="7">
    <source>
        <dbReference type="ARBA" id="ARBA00022723"/>
    </source>
</evidence>
<feature type="transmembrane region" description="Helical" evidence="14">
    <location>
        <begin position="159"/>
        <end position="179"/>
    </location>
</feature>
<evidence type="ECO:0000256" key="5">
    <source>
        <dbReference type="ARBA" id="ARBA00022617"/>
    </source>
</evidence>
<keyword evidence="10" id="KW-0408">Iron</keyword>
<reference evidence="17" key="1">
    <citation type="journal article" date="2019" name="Int. J. Syst. Evol. Microbiol.">
        <title>The Global Catalogue of Microorganisms (GCM) 10K type strain sequencing project: providing services to taxonomists for standard genome sequencing and annotation.</title>
        <authorList>
            <consortium name="The Broad Institute Genomics Platform"/>
            <consortium name="The Broad Institute Genome Sequencing Center for Infectious Disease"/>
            <person name="Wu L."/>
            <person name="Ma J."/>
        </authorList>
    </citation>
    <scope>NUCLEOTIDE SEQUENCE [LARGE SCALE GENOMIC DNA]</scope>
    <source>
        <strain evidence="17">CGMCC 1.15959</strain>
    </source>
</reference>
<keyword evidence="17" id="KW-1185">Reference proteome</keyword>
<keyword evidence="9 14" id="KW-1133">Transmembrane helix</keyword>
<evidence type="ECO:0000256" key="3">
    <source>
        <dbReference type="ARBA" id="ARBA00022448"/>
    </source>
</evidence>
<evidence type="ECO:0000256" key="10">
    <source>
        <dbReference type="ARBA" id="ARBA00023004"/>
    </source>
</evidence>
<dbReference type="InterPro" id="IPR052168">
    <property type="entry name" value="Cytochrome_b561_oxidase"/>
</dbReference>